<sequence length="42" mass="4834">MLEDGDNSVIKFLSPQNPYQHHLGLYQYSVVLHLWISGEAFS</sequence>
<dbReference type="EMBL" id="FPLD01000043">
    <property type="protein sequence ID" value="SGY92413.1"/>
    <property type="molecule type" value="Genomic_DNA"/>
</dbReference>
<dbReference type="AlphaFoldDB" id="A0A1L0AV20"/>
<accession>A0A1L0AV20</accession>
<reference evidence="1 2" key="1">
    <citation type="submission" date="2016-11" db="EMBL/GenBank/DDBJ databases">
        <authorList>
            <person name="Jaros S."/>
            <person name="Januszkiewicz K."/>
            <person name="Wedrychowicz H."/>
        </authorList>
    </citation>
    <scope>NUCLEOTIDE SEQUENCE [LARGE SCALE GENOMIC DNA]</scope>
    <source>
        <strain evidence="1">NVI 5450</strain>
    </source>
</reference>
<name>A0A1L0AV20_9GAMM</name>
<protein>
    <submittedName>
        <fullName evidence="1">Uncharacterized protein</fullName>
    </submittedName>
</protein>
<dbReference type="Proteomes" id="UP000183794">
    <property type="component" value="Unassembled WGS sequence"/>
</dbReference>
<proteinExistence type="predicted"/>
<evidence type="ECO:0000313" key="2">
    <source>
        <dbReference type="Proteomes" id="UP000183794"/>
    </source>
</evidence>
<gene>
    <name evidence="1" type="ORF">NVI5450_1357</name>
</gene>
<evidence type="ECO:0000313" key="1">
    <source>
        <dbReference type="EMBL" id="SGY92413.1"/>
    </source>
</evidence>
<organism evidence="1 2">
    <name type="scientific">Moritella viscosa</name>
    <dbReference type="NCBI Taxonomy" id="80854"/>
    <lineage>
        <taxon>Bacteria</taxon>
        <taxon>Pseudomonadati</taxon>
        <taxon>Pseudomonadota</taxon>
        <taxon>Gammaproteobacteria</taxon>
        <taxon>Alteromonadales</taxon>
        <taxon>Moritellaceae</taxon>
        <taxon>Moritella</taxon>
    </lineage>
</organism>